<accession>A0A2N0RVN6</accession>
<evidence type="ECO:0000313" key="1">
    <source>
        <dbReference type="EMBL" id="PKC67381.1"/>
    </source>
</evidence>
<dbReference type="Proteomes" id="UP000232688">
    <property type="component" value="Unassembled WGS sequence"/>
</dbReference>
<comment type="caution">
    <text evidence="1">The sequence shown here is derived from an EMBL/GenBank/DDBJ whole genome shotgun (WGS) entry which is preliminary data.</text>
</comment>
<dbReference type="EMBL" id="LLXH01000395">
    <property type="protein sequence ID" value="PKC67381.1"/>
    <property type="molecule type" value="Genomic_DNA"/>
</dbReference>
<name>A0A2N0RVN6_9GLOM</name>
<dbReference type="AlphaFoldDB" id="A0A2N0RVN6"/>
<evidence type="ECO:0000313" key="2">
    <source>
        <dbReference type="Proteomes" id="UP000232688"/>
    </source>
</evidence>
<reference evidence="1 2" key="2">
    <citation type="submission" date="2017-10" db="EMBL/GenBank/DDBJ databases">
        <title>Genome analyses suggest a sexual origin of heterokaryosis in a supposedly ancient asexual fungus.</title>
        <authorList>
            <person name="Corradi N."/>
            <person name="Sedzielewska K."/>
            <person name="Noel J."/>
            <person name="Charron P."/>
            <person name="Farinelli L."/>
            <person name="Marton T."/>
            <person name="Kruger M."/>
            <person name="Pelin A."/>
            <person name="Brachmann A."/>
            <person name="Corradi N."/>
        </authorList>
    </citation>
    <scope>NUCLEOTIDE SEQUENCE [LARGE SCALE GENOMIC DNA]</scope>
    <source>
        <strain evidence="1 2">A1</strain>
    </source>
</reference>
<organism evidence="1 2">
    <name type="scientific">Rhizophagus irregularis</name>
    <dbReference type="NCBI Taxonomy" id="588596"/>
    <lineage>
        <taxon>Eukaryota</taxon>
        <taxon>Fungi</taxon>
        <taxon>Fungi incertae sedis</taxon>
        <taxon>Mucoromycota</taxon>
        <taxon>Glomeromycotina</taxon>
        <taxon>Glomeromycetes</taxon>
        <taxon>Glomerales</taxon>
        <taxon>Glomeraceae</taxon>
        <taxon>Rhizophagus</taxon>
    </lineage>
</organism>
<gene>
    <name evidence="1" type="ORF">RhiirA1_393769</name>
</gene>
<proteinExistence type="predicted"/>
<protein>
    <submittedName>
        <fullName evidence="1">Uncharacterized protein</fullName>
    </submittedName>
</protein>
<dbReference type="VEuPathDB" id="FungiDB:RhiirA1_393769"/>
<reference evidence="1 2" key="1">
    <citation type="submission" date="2017-10" db="EMBL/GenBank/DDBJ databases">
        <title>Extensive intraspecific genome diversity in a model arbuscular mycorrhizal fungus.</title>
        <authorList>
            <person name="Chen E.C.H."/>
            <person name="Morin E."/>
            <person name="Baudet D."/>
            <person name="Noel J."/>
            <person name="Ndikumana S."/>
            <person name="Charron P."/>
            <person name="St-Onge C."/>
            <person name="Giorgi J."/>
            <person name="Grigoriev I.V."/>
            <person name="Roux C."/>
            <person name="Martin F.M."/>
            <person name="Corradi N."/>
        </authorList>
    </citation>
    <scope>NUCLEOTIDE SEQUENCE [LARGE SCALE GENOMIC DNA]</scope>
    <source>
        <strain evidence="1 2">A1</strain>
    </source>
</reference>
<sequence length="146" mass="17199">MNVIEEFDGFIFDIIETKRNKIKKNPYKSHDLLTSMLELGEQKGINTDVKQLRDEIEIRAEVISILGKYSNILPNSDQLKILFQDRCFKDLYKWQDVDKSSLMTLQIREVAKVDFRLINSYKCFICMVEKALNSQEVLKDNLYILI</sequence>